<gene>
    <name evidence="1" type="ORF">MRB53_034633</name>
</gene>
<accession>A0ACC2K2F6</accession>
<dbReference type="Proteomes" id="UP001234297">
    <property type="component" value="Chromosome 12"/>
</dbReference>
<evidence type="ECO:0000313" key="2">
    <source>
        <dbReference type="Proteomes" id="UP001234297"/>
    </source>
</evidence>
<protein>
    <submittedName>
        <fullName evidence="1">Uncharacterized protein</fullName>
    </submittedName>
</protein>
<dbReference type="EMBL" id="CM056820">
    <property type="protein sequence ID" value="KAJ8615261.1"/>
    <property type="molecule type" value="Genomic_DNA"/>
</dbReference>
<comment type="caution">
    <text evidence="1">The sequence shown here is derived from an EMBL/GenBank/DDBJ whole genome shotgun (WGS) entry which is preliminary data.</text>
</comment>
<reference evidence="1 2" key="1">
    <citation type="journal article" date="2022" name="Hortic Res">
        <title>A haplotype resolved chromosomal level avocado genome allows analysis of novel avocado genes.</title>
        <authorList>
            <person name="Nath O."/>
            <person name="Fletcher S.J."/>
            <person name="Hayward A."/>
            <person name="Shaw L.M."/>
            <person name="Masouleh A.K."/>
            <person name="Furtado A."/>
            <person name="Henry R.J."/>
            <person name="Mitter N."/>
        </authorList>
    </citation>
    <scope>NUCLEOTIDE SEQUENCE [LARGE SCALE GENOMIC DNA]</scope>
    <source>
        <strain evidence="2">cv. Hass</strain>
    </source>
</reference>
<sequence length="158" mass="17061">MLSITEDGEMASYDSDTIIKATCMALILGGTDATSVNLARAIALVVTSPHVLKKAQEELDIHVGRDRNVDESDIKNLIYLQAIAKEALRLGPDDSATVAREAMQDCKINGYHVPAAGTQVMVNIWKLHQDPRVWSDPPISTREVPHKTCGCGAQGPAL</sequence>
<proteinExistence type="predicted"/>
<keyword evidence="2" id="KW-1185">Reference proteome</keyword>
<name>A0ACC2K2F6_PERAE</name>
<organism evidence="1 2">
    <name type="scientific">Persea americana</name>
    <name type="common">Avocado</name>
    <dbReference type="NCBI Taxonomy" id="3435"/>
    <lineage>
        <taxon>Eukaryota</taxon>
        <taxon>Viridiplantae</taxon>
        <taxon>Streptophyta</taxon>
        <taxon>Embryophyta</taxon>
        <taxon>Tracheophyta</taxon>
        <taxon>Spermatophyta</taxon>
        <taxon>Magnoliopsida</taxon>
        <taxon>Magnoliidae</taxon>
        <taxon>Laurales</taxon>
        <taxon>Lauraceae</taxon>
        <taxon>Persea</taxon>
    </lineage>
</organism>
<evidence type="ECO:0000313" key="1">
    <source>
        <dbReference type="EMBL" id="KAJ8615261.1"/>
    </source>
</evidence>